<dbReference type="Pfam" id="PF20469">
    <property type="entry name" value="OLD-like_TOPRIM"/>
    <property type="match status" value="1"/>
</dbReference>
<name>A0A7K3UMN7_9HYPH</name>
<organism evidence="2 3">
    <name type="scientific">Rhizobium phaseoli</name>
    <dbReference type="NCBI Taxonomy" id="396"/>
    <lineage>
        <taxon>Bacteria</taxon>
        <taxon>Pseudomonadati</taxon>
        <taxon>Pseudomonadota</taxon>
        <taxon>Alphaproteobacteria</taxon>
        <taxon>Hyphomicrobiales</taxon>
        <taxon>Rhizobiaceae</taxon>
        <taxon>Rhizobium/Agrobacterium group</taxon>
        <taxon>Rhizobium</taxon>
    </lineage>
</organism>
<protein>
    <submittedName>
        <fullName evidence="2">AAA family ATPase</fullName>
    </submittedName>
</protein>
<dbReference type="RefSeq" id="WP_164016540.1">
    <property type="nucleotide sequence ID" value="NZ_WUFT01000044.1"/>
</dbReference>
<dbReference type="EMBL" id="WUFT01000044">
    <property type="protein sequence ID" value="NEJ74923.1"/>
    <property type="molecule type" value="Genomic_DNA"/>
</dbReference>
<comment type="caution">
    <text evidence="2">The sequence shown here is derived from an EMBL/GenBank/DDBJ whole genome shotgun (WGS) entry which is preliminary data.</text>
</comment>
<dbReference type="InterPro" id="IPR003593">
    <property type="entry name" value="AAA+_ATPase"/>
</dbReference>
<dbReference type="InterPro" id="IPR003959">
    <property type="entry name" value="ATPase_AAA_core"/>
</dbReference>
<dbReference type="Proteomes" id="UP000471753">
    <property type="component" value="Unassembled WGS sequence"/>
</dbReference>
<accession>A0A7K3UMN7</accession>
<dbReference type="SUPFAM" id="SSF52540">
    <property type="entry name" value="P-loop containing nucleoside triphosphate hydrolases"/>
    <property type="match status" value="1"/>
</dbReference>
<dbReference type="GO" id="GO:0016887">
    <property type="term" value="F:ATP hydrolysis activity"/>
    <property type="evidence" value="ECO:0007669"/>
    <property type="project" value="InterPro"/>
</dbReference>
<dbReference type="PANTHER" id="PTHR43581:SF2">
    <property type="entry name" value="EXCINUCLEASE ATPASE SUBUNIT"/>
    <property type="match status" value="1"/>
</dbReference>
<dbReference type="InterPro" id="IPR034139">
    <property type="entry name" value="TOPRIM_OLD"/>
</dbReference>
<proteinExistence type="predicted"/>
<sequence length="551" mass="60762">MLSSVRFKFGSAPGLPALEVPTPPSVTIFVGPNNSGKSEALREIISIFSNSNPHSKIIEQITFSEFTELEANAELDAITDKPRAYEVAQAGCRFVKLPQGRNQISEQAFLQGLQRPNEKRYEFISQYAERCIVSLDGSSRIHLINPQGRGDLKYPESLLARLITDDKRRTSLRKLIFEATNLMFTLDASVGDQIQVRFGETEPPDERALSEETLQYMREARGINEVSDGIKAFAGILLQLHAGTPKVFVVDEPEAFLHPSLAFKLGKELSRGAEEEGKHVFASTHSAHFLMGAIASGATVNVIRLTYVGGVGTARLLKSNDLRVLMKDPLLRSVGVLEGLFYDAVVVGEGNADRAFYQEINERLLSCLDKRGIPHALFLNADNKQTIPRILTPLRQLGIPVAGIVDLDVLKDGGSEWTKQLNAVGIPPGEHDAYANRRLTVLKSLLAAAKDFNKDGGLGLLLGAEAETGANLLSDLRRNGLFVVPRGEVENWLSSLVVERSKNGWLRGIFERMGSDPRSDKYIRPSDGDVWDFMGEIAEWMMNPNRRGIPS</sequence>
<dbReference type="PANTHER" id="PTHR43581">
    <property type="entry name" value="ATP/GTP PHOSPHATASE"/>
    <property type="match status" value="1"/>
</dbReference>
<gene>
    <name evidence="2" type="ORF">GR197_31150</name>
</gene>
<dbReference type="InterPro" id="IPR027417">
    <property type="entry name" value="P-loop_NTPase"/>
</dbReference>
<dbReference type="InterPro" id="IPR051396">
    <property type="entry name" value="Bact_Antivir_Def_Nuclease"/>
</dbReference>
<dbReference type="GO" id="GO:0005524">
    <property type="term" value="F:ATP binding"/>
    <property type="evidence" value="ECO:0007669"/>
    <property type="project" value="InterPro"/>
</dbReference>
<dbReference type="SMART" id="SM00382">
    <property type="entry name" value="AAA"/>
    <property type="match status" value="1"/>
</dbReference>
<dbReference type="Pfam" id="PF13304">
    <property type="entry name" value="AAA_21"/>
    <property type="match status" value="1"/>
</dbReference>
<feature type="domain" description="AAA+ ATPase" evidence="1">
    <location>
        <begin position="23"/>
        <end position="309"/>
    </location>
</feature>
<evidence type="ECO:0000313" key="2">
    <source>
        <dbReference type="EMBL" id="NEJ74923.1"/>
    </source>
</evidence>
<evidence type="ECO:0000259" key="1">
    <source>
        <dbReference type="SMART" id="SM00382"/>
    </source>
</evidence>
<dbReference type="Gene3D" id="3.40.50.300">
    <property type="entry name" value="P-loop containing nucleotide triphosphate hydrolases"/>
    <property type="match status" value="1"/>
</dbReference>
<dbReference type="AlphaFoldDB" id="A0A7K3UMN7"/>
<evidence type="ECO:0000313" key="3">
    <source>
        <dbReference type="Proteomes" id="UP000471753"/>
    </source>
</evidence>
<reference evidence="2 3" key="1">
    <citation type="submission" date="2019-12" db="EMBL/GenBank/DDBJ databases">
        <title>Rhizobium genotypes associated with high levels of biological nitrogen fixation by grain legumes in a temperate-maritime cropping system.</title>
        <authorList>
            <person name="Maluk M."/>
            <person name="Francesc Ferrando Molina F."/>
            <person name="Lopez Del Egido L."/>
            <person name="Lafos M."/>
            <person name="Langarica-Fuentes A."/>
            <person name="Gebre Yohannes G."/>
            <person name="Young M.W."/>
            <person name="Martin P."/>
            <person name="Gantlett R."/>
            <person name="Kenicer G."/>
            <person name="Hawes C."/>
            <person name="Begg G.S."/>
            <person name="Quilliam R.S."/>
            <person name="Squire G.R."/>
            <person name="Poole P.S."/>
            <person name="Young P.W."/>
            <person name="Iannetta P.M."/>
            <person name="James E.K."/>
        </authorList>
    </citation>
    <scope>NUCLEOTIDE SEQUENCE [LARGE SCALE GENOMIC DNA]</scope>
    <source>
        <strain evidence="2 3">JHI366</strain>
    </source>
</reference>